<evidence type="ECO:0000313" key="3">
    <source>
        <dbReference type="EMBL" id="SGZ27284.1"/>
    </source>
</evidence>
<dbReference type="Proteomes" id="UP000249464">
    <property type="component" value="Unassembled WGS sequence"/>
</dbReference>
<reference evidence="2 4" key="1">
    <citation type="submission" date="2016-11" db="EMBL/GenBank/DDBJ databases">
        <authorList>
            <person name="Jaros S."/>
            <person name="Januszkiewicz K."/>
            <person name="Wedrychowicz H."/>
        </authorList>
    </citation>
    <scope>NUCLEOTIDE SEQUENCE [LARGE SCALE GENOMIC DNA]</scope>
</reference>
<organism evidence="2 4">
    <name type="scientific">Microbotryum silenes-dioicae</name>
    <dbReference type="NCBI Taxonomy" id="796604"/>
    <lineage>
        <taxon>Eukaryota</taxon>
        <taxon>Fungi</taxon>
        <taxon>Dikarya</taxon>
        <taxon>Basidiomycota</taxon>
        <taxon>Pucciniomycotina</taxon>
        <taxon>Microbotryomycetes</taxon>
        <taxon>Microbotryales</taxon>
        <taxon>Microbotryaceae</taxon>
        <taxon>Microbotryum</taxon>
    </lineage>
</organism>
<protein>
    <submittedName>
        <fullName evidence="2">BQ5605_C025g10091 protein</fullName>
    </submittedName>
    <submittedName>
        <fullName evidence="3">BQ5605_C025g10105 protein</fullName>
    </submittedName>
</protein>
<dbReference type="AlphaFoldDB" id="A0A2X0PMQ2"/>
<sequence>MPSPSPGPVFDPDPEPKQEEDEGSSRGLRRSERIQRLTSVARTSDWNESTAAIADFFFVETVHHIAPIPVPPDWPTEKLDGSRR</sequence>
<feature type="compositionally biased region" description="Pro residues" evidence="1">
    <location>
        <begin position="1"/>
        <end position="11"/>
    </location>
</feature>
<evidence type="ECO:0000256" key="1">
    <source>
        <dbReference type="SAM" id="MobiDB-lite"/>
    </source>
</evidence>
<name>A0A2X0PMQ2_9BASI</name>
<evidence type="ECO:0000313" key="4">
    <source>
        <dbReference type="Proteomes" id="UP000249464"/>
    </source>
</evidence>
<gene>
    <name evidence="2" type="primary">BQ5605_C025g10091</name>
    <name evidence="3" type="synonym">BQ5605_C025g10105</name>
    <name evidence="2" type="ORF">BQ5605_C025G10091</name>
    <name evidence="3" type="ORF">BQ5605_C025G10105</name>
</gene>
<dbReference type="EMBL" id="FQNC01000087">
    <property type="protein sequence ID" value="SGZ27241.1"/>
    <property type="molecule type" value="Genomic_DNA"/>
</dbReference>
<feature type="region of interest" description="Disordered" evidence="1">
    <location>
        <begin position="1"/>
        <end position="33"/>
    </location>
</feature>
<dbReference type="EMBL" id="FQNC01000087">
    <property type="protein sequence ID" value="SGZ27284.1"/>
    <property type="molecule type" value="Genomic_DNA"/>
</dbReference>
<accession>A0A2X0PMQ2</accession>
<keyword evidence="4" id="KW-1185">Reference proteome</keyword>
<evidence type="ECO:0000313" key="2">
    <source>
        <dbReference type="EMBL" id="SGZ27241.1"/>
    </source>
</evidence>
<proteinExistence type="predicted"/>